<comment type="caution">
    <text evidence="1">The sequence shown here is derived from an EMBL/GenBank/DDBJ whole genome shotgun (WGS) entry which is preliminary data.</text>
</comment>
<evidence type="ECO:0000313" key="2">
    <source>
        <dbReference type="Proteomes" id="UP000265520"/>
    </source>
</evidence>
<dbReference type="Proteomes" id="UP000265520">
    <property type="component" value="Unassembled WGS sequence"/>
</dbReference>
<dbReference type="EMBL" id="LXQA010117391">
    <property type="protein sequence ID" value="MCI19958.1"/>
    <property type="molecule type" value="Genomic_DNA"/>
</dbReference>
<keyword evidence="2" id="KW-1185">Reference proteome</keyword>
<sequence length="31" mass="3449">MNLFPTMENNLTPKNLTTMDLLTPQAALNNS</sequence>
<proteinExistence type="predicted"/>
<reference evidence="1 2" key="1">
    <citation type="journal article" date="2018" name="Front. Plant Sci.">
        <title>Red Clover (Trifolium pratense) and Zigzag Clover (T. medium) - A Picture of Genomic Similarities and Differences.</title>
        <authorList>
            <person name="Dluhosova J."/>
            <person name="Istvanek J."/>
            <person name="Nedelnik J."/>
            <person name="Repkova J."/>
        </authorList>
    </citation>
    <scope>NUCLEOTIDE SEQUENCE [LARGE SCALE GENOMIC DNA]</scope>
    <source>
        <strain evidence="2">cv. 10/8</strain>
        <tissue evidence="1">Leaf</tissue>
    </source>
</reference>
<accession>A0A392Q742</accession>
<organism evidence="1 2">
    <name type="scientific">Trifolium medium</name>
    <dbReference type="NCBI Taxonomy" id="97028"/>
    <lineage>
        <taxon>Eukaryota</taxon>
        <taxon>Viridiplantae</taxon>
        <taxon>Streptophyta</taxon>
        <taxon>Embryophyta</taxon>
        <taxon>Tracheophyta</taxon>
        <taxon>Spermatophyta</taxon>
        <taxon>Magnoliopsida</taxon>
        <taxon>eudicotyledons</taxon>
        <taxon>Gunneridae</taxon>
        <taxon>Pentapetalae</taxon>
        <taxon>rosids</taxon>
        <taxon>fabids</taxon>
        <taxon>Fabales</taxon>
        <taxon>Fabaceae</taxon>
        <taxon>Papilionoideae</taxon>
        <taxon>50 kb inversion clade</taxon>
        <taxon>NPAAA clade</taxon>
        <taxon>Hologalegina</taxon>
        <taxon>IRL clade</taxon>
        <taxon>Trifolieae</taxon>
        <taxon>Trifolium</taxon>
    </lineage>
</organism>
<feature type="non-terminal residue" evidence="1">
    <location>
        <position position="31"/>
    </location>
</feature>
<dbReference type="AlphaFoldDB" id="A0A392Q742"/>
<protein>
    <submittedName>
        <fullName evidence="1">Protein TIFY 10B</fullName>
    </submittedName>
</protein>
<name>A0A392Q742_9FABA</name>
<evidence type="ECO:0000313" key="1">
    <source>
        <dbReference type="EMBL" id="MCI19958.1"/>
    </source>
</evidence>